<keyword evidence="5" id="KW-1185">Reference proteome</keyword>
<proteinExistence type="predicted"/>
<dbReference type="OrthoDB" id="10307626at2759"/>
<sequence>MVSPSPDGNKFALVTGIAEYGHMPRLVAASKDRGNVRSTLRHLGFNLSELAAQDCVLKQDFVHALEELVQKGKLALSAGKNPILVFWHSGHGLQVHEDALPHLVASDSEPDSVDTLVDTKNLITKLNELRAEKHRKLRVIMVLDCCRFQSKGPATPVTINRRQKLPSLKHDFYIILACDPGRGAGDFQNGGVLTQEVLRLLPYRKPILQIFHEVEKRVKCQRPWVRSRAGDDEPVLGQRDEDFPNRSPRGFPETAQLLGVEDDMYHPHGPQSPPCLESNSLSACDTFRLYWFPFAGLLAVGVHAMLLTLWVFGAGINKRYATRLAMPPCVAFMDLASLSQAYYRRLSELKPSCGLACSVFLHHVWPKLEYHLNRVWYPSLFLMLAVGELKHDHDFLAAIVSCILGVVCYFTLVRFKLPAILTVYDRFDETSIDRATWTWLSVSAVALYFAESGYQCLQAGDDDCVRNVERNFHVFFLLYISAWYFTMFHRANPAFADCGLKNSLSRKLSAHTTIVPLVAILCPLTQSVLREAPIWKSWPWQLWLLAEYLGIFGFALMCGVVFPPCTTPASDDIGFCA</sequence>
<evidence type="ECO:0000259" key="3">
    <source>
        <dbReference type="Pfam" id="PF00656"/>
    </source>
</evidence>
<feature type="region of interest" description="Disordered" evidence="1">
    <location>
        <begin position="229"/>
        <end position="248"/>
    </location>
</feature>
<dbReference type="PANTHER" id="PTHR22576">
    <property type="entry name" value="MUCOSA ASSOCIATED LYMPHOID TISSUE LYMPHOMA TRANSLOCATION PROTEIN 1/PARACASPASE"/>
    <property type="match status" value="1"/>
</dbReference>
<dbReference type="InterPro" id="IPR052039">
    <property type="entry name" value="Caspase-related_regulators"/>
</dbReference>
<dbReference type="GO" id="GO:0006508">
    <property type="term" value="P:proteolysis"/>
    <property type="evidence" value="ECO:0007669"/>
    <property type="project" value="InterPro"/>
</dbReference>
<dbReference type="SUPFAM" id="SSF52129">
    <property type="entry name" value="Caspase-like"/>
    <property type="match status" value="1"/>
</dbReference>
<dbReference type="Proteomes" id="UP000601435">
    <property type="component" value="Unassembled WGS sequence"/>
</dbReference>
<feature type="transmembrane region" description="Helical" evidence="2">
    <location>
        <begin position="434"/>
        <end position="450"/>
    </location>
</feature>
<feature type="transmembrane region" description="Helical" evidence="2">
    <location>
        <begin position="395"/>
        <end position="413"/>
    </location>
</feature>
<feature type="transmembrane region" description="Helical" evidence="2">
    <location>
        <begin position="508"/>
        <end position="528"/>
    </location>
</feature>
<dbReference type="EMBL" id="CAJNJA010054219">
    <property type="protein sequence ID" value="CAE7852976.1"/>
    <property type="molecule type" value="Genomic_DNA"/>
</dbReference>
<evidence type="ECO:0000313" key="5">
    <source>
        <dbReference type="Proteomes" id="UP000601435"/>
    </source>
</evidence>
<keyword evidence="2" id="KW-0812">Transmembrane</keyword>
<comment type="caution">
    <text evidence="4">The sequence shown here is derived from an EMBL/GenBank/DDBJ whole genome shotgun (WGS) entry which is preliminary data.</text>
</comment>
<evidence type="ECO:0000256" key="1">
    <source>
        <dbReference type="SAM" id="MobiDB-lite"/>
    </source>
</evidence>
<dbReference type="InterPro" id="IPR011600">
    <property type="entry name" value="Pept_C14_caspase"/>
</dbReference>
<name>A0A813A5K8_9DINO</name>
<evidence type="ECO:0000256" key="2">
    <source>
        <dbReference type="SAM" id="Phobius"/>
    </source>
</evidence>
<accession>A0A813A5K8</accession>
<keyword evidence="2" id="KW-1133">Transmembrane helix</keyword>
<dbReference type="Pfam" id="PF00656">
    <property type="entry name" value="Peptidase_C14"/>
    <property type="match status" value="1"/>
</dbReference>
<feature type="transmembrane region" description="Helical" evidence="2">
    <location>
        <begin position="289"/>
        <end position="312"/>
    </location>
</feature>
<feature type="domain" description="Peptidase C14 caspase" evidence="3">
    <location>
        <begin position="10"/>
        <end position="227"/>
    </location>
</feature>
<dbReference type="AlphaFoldDB" id="A0A813A5K8"/>
<gene>
    <name evidence="4" type="ORF">SNEC2469_LOCUS26543</name>
</gene>
<evidence type="ECO:0000313" key="4">
    <source>
        <dbReference type="EMBL" id="CAE7852976.1"/>
    </source>
</evidence>
<dbReference type="Gene3D" id="3.40.50.1460">
    <property type="match status" value="1"/>
</dbReference>
<feature type="transmembrane region" description="Helical" evidence="2">
    <location>
        <begin position="540"/>
        <end position="562"/>
    </location>
</feature>
<dbReference type="InterPro" id="IPR029030">
    <property type="entry name" value="Caspase-like_dom_sf"/>
</dbReference>
<organism evidence="4 5">
    <name type="scientific">Symbiodinium necroappetens</name>
    <dbReference type="NCBI Taxonomy" id="1628268"/>
    <lineage>
        <taxon>Eukaryota</taxon>
        <taxon>Sar</taxon>
        <taxon>Alveolata</taxon>
        <taxon>Dinophyceae</taxon>
        <taxon>Suessiales</taxon>
        <taxon>Symbiodiniaceae</taxon>
        <taxon>Symbiodinium</taxon>
    </lineage>
</organism>
<keyword evidence="2" id="KW-0472">Membrane</keyword>
<dbReference type="PANTHER" id="PTHR22576:SF37">
    <property type="entry name" value="MUCOSA-ASSOCIATED LYMPHOID TISSUE LYMPHOMA TRANSLOCATION PROTEIN 1"/>
    <property type="match status" value="1"/>
</dbReference>
<protein>
    <recommendedName>
        <fullName evidence="3">Peptidase C14 caspase domain-containing protein</fullName>
    </recommendedName>
</protein>
<dbReference type="GO" id="GO:0004197">
    <property type="term" value="F:cysteine-type endopeptidase activity"/>
    <property type="evidence" value="ECO:0007669"/>
    <property type="project" value="InterPro"/>
</dbReference>
<feature type="transmembrane region" description="Helical" evidence="2">
    <location>
        <begin position="470"/>
        <end position="487"/>
    </location>
</feature>
<reference evidence="4" key="1">
    <citation type="submission" date="2021-02" db="EMBL/GenBank/DDBJ databases">
        <authorList>
            <person name="Dougan E. K."/>
            <person name="Rhodes N."/>
            <person name="Thang M."/>
            <person name="Chan C."/>
        </authorList>
    </citation>
    <scope>NUCLEOTIDE SEQUENCE</scope>
</reference>